<evidence type="ECO:0000256" key="2">
    <source>
        <dbReference type="ARBA" id="ARBA00022448"/>
    </source>
</evidence>
<evidence type="ECO:0000256" key="1">
    <source>
        <dbReference type="ARBA" id="ARBA00001971"/>
    </source>
</evidence>
<dbReference type="InterPro" id="IPR019795">
    <property type="entry name" value="Globin_bac-like_CS"/>
</dbReference>
<dbReference type="Pfam" id="PF01152">
    <property type="entry name" value="Bac_globin"/>
    <property type="match status" value="1"/>
</dbReference>
<dbReference type="InterPro" id="IPR001486">
    <property type="entry name" value="Hemoglobin_trunc"/>
</dbReference>
<reference evidence="7" key="1">
    <citation type="submission" date="2024-07" db="EMBL/GenBank/DDBJ databases">
        <title>Halotolerant mesophilic bacterium Ornithinibacillus sp. 4-3, sp. nov., isolated from soil.</title>
        <authorList>
            <person name="Sidarenka A.V."/>
            <person name="Guliayeva D.E."/>
            <person name="Leanovich S.I."/>
            <person name="Hileuskaya K.S."/>
            <person name="Akhremchuk A.E."/>
            <person name="Sikolenko M.A."/>
            <person name="Valentovich L.N."/>
        </authorList>
    </citation>
    <scope>NUCLEOTIDE SEQUENCE</scope>
    <source>
        <strain evidence="7">4-3</strain>
    </source>
</reference>
<dbReference type="GO" id="GO:0046872">
    <property type="term" value="F:metal ion binding"/>
    <property type="evidence" value="ECO:0007669"/>
    <property type="project" value="UniProtKB-KW"/>
</dbReference>
<dbReference type="AlphaFoldDB" id="A0AB39HU87"/>
<dbReference type="SUPFAM" id="SSF46458">
    <property type="entry name" value="Globin-like"/>
    <property type="match status" value="1"/>
</dbReference>
<dbReference type="RefSeq" id="WP_368654571.1">
    <property type="nucleotide sequence ID" value="NZ_CP162599.1"/>
</dbReference>
<dbReference type="GO" id="GO:0005344">
    <property type="term" value="F:oxygen carrier activity"/>
    <property type="evidence" value="ECO:0007669"/>
    <property type="project" value="InterPro"/>
</dbReference>
<evidence type="ECO:0000256" key="4">
    <source>
        <dbReference type="ARBA" id="ARBA00022723"/>
    </source>
</evidence>
<evidence type="ECO:0000256" key="5">
    <source>
        <dbReference type="ARBA" id="ARBA00023004"/>
    </source>
</evidence>
<dbReference type="Gene3D" id="1.10.490.10">
    <property type="entry name" value="Globins"/>
    <property type="match status" value="1"/>
</dbReference>
<dbReference type="InterPro" id="IPR012292">
    <property type="entry name" value="Globin/Proto"/>
</dbReference>
<comment type="cofactor">
    <cofactor evidence="1">
        <name>heme</name>
        <dbReference type="ChEBI" id="CHEBI:30413"/>
    </cofactor>
</comment>
<evidence type="ECO:0000256" key="3">
    <source>
        <dbReference type="ARBA" id="ARBA00022617"/>
    </source>
</evidence>
<sequence length="128" mass="14879">MTMKPGTIFDAIGGIEPIERIIDGLYKRIGKNPDLLEIFPEDLEESARKQRLFFIQFFGGPALYSEERGHPMLRRRHMEFEITPKRKEAWLSCLHGALEEAEIAEPYKTAIFERLTMVGQHMVNTEEQ</sequence>
<dbReference type="InterPro" id="IPR044203">
    <property type="entry name" value="GlbO/GLB3-like"/>
</dbReference>
<keyword evidence="2" id="KW-0813">Transport</keyword>
<gene>
    <name evidence="7" type="ORF">AB4Y30_05935</name>
</gene>
<evidence type="ECO:0000256" key="6">
    <source>
        <dbReference type="ARBA" id="ARBA00034496"/>
    </source>
</evidence>
<keyword evidence="3" id="KW-0349">Heme</keyword>
<dbReference type="PANTHER" id="PTHR47366">
    <property type="entry name" value="TWO-ON-TWO HEMOGLOBIN-3"/>
    <property type="match status" value="1"/>
</dbReference>
<protein>
    <submittedName>
        <fullName evidence="7">Globin</fullName>
    </submittedName>
</protein>
<keyword evidence="4" id="KW-0479">Metal-binding</keyword>
<accession>A0AB39HU87</accession>
<dbReference type="GO" id="GO:0020037">
    <property type="term" value="F:heme binding"/>
    <property type="evidence" value="ECO:0007669"/>
    <property type="project" value="InterPro"/>
</dbReference>
<dbReference type="InterPro" id="IPR009050">
    <property type="entry name" value="Globin-like_sf"/>
</dbReference>
<dbReference type="PROSITE" id="PS01213">
    <property type="entry name" value="GLOBIN_FAM_2"/>
    <property type="match status" value="1"/>
</dbReference>
<dbReference type="PANTHER" id="PTHR47366:SF1">
    <property type="entry name" value="TWO-ON-TWO HEMOGLOBIN-3"/>
    <property type="match status" value="1"/>
</dbReference>
<name>A0AB39HU87_9BACI</name>
<dbReference type="GO" id="GO:0019825">
    <property type="term" value="F:oxygen binding"/>
    <property type="evidence" value="ECO:0007669"/>
    <property type="project" value="InterPro"/>
</dbReference>
<evidence type="ECO:0000313" key="7">
    <source>
        <dbReference type="EMBL" id="XDK33893.1"/>
    </source>
</evidence>
<organism evidence="7">
    <name type="scientific">Ornithinibacillus sp. 4-3</name>
    <dbReference type="NCBI Taxonomy" id="3231488"/>
    <lineage>
        <taxon>Bacteria</taxon>
        <taxon>Bacillati</taxon>
        <taxon>Bacillota</taxon>
        <taxon>Bacilli</taxon>
        <taxon>Bacillales</taxon>
        <taxon>Bacillaceae</taxon>
        <taxon>Ornithinibacillus</taxon>
    </lineage>
</organism>
<keyword evidence="5" id="KW-0408">Iron</keyword>
<proteinExistence type="inferred from homology"/>
<comment type="similarity">
    <text evidence="6">Belongs to the truncated hemoglobin family. Group II subfamily.</text>
</comment>
<dbReference type="EMBL" id="CP162599">
    <property type="protein sequence ID" value="XDK33893.1"/>
    <property type="molecule type" value="Genomic_DNA"/>
</dbReference>